<dbReference type="AlphaFoldDB" id="A0A418VHZ1"/>
<protein>
    <submittedName>
        <fullName evidence="2">Uncharacterized protein</fullName>
    </submittedName>
</protein>
<gene>
    <name evidence="2" type="ORF">D4Q52_08335</name>
</gene>
<dbReference type="RefSeq" id="WP_119856090.1">
    <property type="nucleotide sequence ID" value="NZ_QYYD01000007.1"/>
</dbReference>
<evidence type="ECO:0000313" key="3">
    <source>
        <dbReference type="Proteomes" id="UP000285523"/>
    </source>
</evidence>
<name>A0A418VHZ1_RHOPL</name>
<organism evidence="2 3">
    <name type="scientific">Rhodopseudomonas palustris</name>
    <dbReference type="NCBI Taxonomy" id="1076"/>
    <lineage>
        <taxon>Bacteria</taxon>
        <taxon>Pseudomonadati</taxon>
        <taxon>Pseudomonadota</taxon>
        <taxon>Alphaproteobacteria</taxon>
        <taxon>Hyphomicrobiales</taxon>
        <taxon>Nitrobacteraceae</taxon>
        <taxon>Rhodopseudomonas</taxon>
    </lineage>
</organism>
<reference evidence="2 3" key="1">
    <citation type="submission" date="2018-09" db="EMBL/GenBank/DDBJ databases">
        <title>Draft genome sequence of Rhodopseudomonas palustris 2.1.18.</title>
        <authorList>
            <person name="Robertson S.L."/>
            <person name="Meyer T.E."/>
            <person name="Kyndt J.A."/>
        </authorList>
    </citation>
    <scope>NUCLEOTIDE SEQUENCE [LARGE SCALE GENOMIC DNA]</scope>
    <source>
        <strain evidence="2 3">2.1.18</strain>
    </source>
</reference>
<sequence>MRTWIGAAVVACALGVLTPAVVQASDMPSLITAQLGQDRAITDFSARHRGHAHKQRAVRGHKYRVSHRHRGARAAPAYGAQPYGYRANGMAPFFPFGFGGYGFQPSW</sequence>
<feature type="chain" id="PRO_5019560166" evidence="1">
    <location>
        <begin position="25"/>
        <end position="107"/>
    </location>
</feature>
<proteinExistence type="predicted"/>
<accession>A0A418VHZ1</accession>
<dbReference type="OrthoDB" id="10010179at2"/>
<dbReference type="EMBL" id="QYYD01000007">
    <property type="protein sequence ID" value="RJF75760.1"/>
    <property type="molecule type" value="Genomic_DNA"/>
</dbReference>
<dbReference type="Proteomes" id="UP000285523">
    <property type="component" value="Unassembled WGS sequence"/>
</dbReference>
<feature type="signal peptide" evidence="1">
    <location>
        <begin position="1"/>
        <end position="24"/>
    </location>
</feature>
<keyword evidence="1" id="KW-0732">Signal</keyword>
<comment type="caution">
    <text evidence="2">The sequence shown here is derived from an EMBL/GenBank/DDBJ whole genome shotgun (WGS) entry which is preliminary data.</text>
</comment>
<evidence type="ECO:0000256" key="1">
    <source>
        <dbReference type="SAM" id="SignalP"/>
    </source>
</evidence>
<evidence type="ECO:0000313" key="2">
    <source>
        <dbReference type="EMBL" id="RJF75760.1"/>
    </source>
</evidence>